<evidence type="ECO:0000256" key="6">
    <source>
        <dbReference type="SAM" id="MobiDB-lite"/>
    </source>
</evidence>
<feature type="region of interest" description="Disordered" evidence="6">
    <location>
        <begin position="158"/>
        <end position="179"/>
    </location>
</feature>
<accession>A0AA40RTI8</accession>
<dbReference type="GO" id="GO:0016020">
    <property type="term" value="C:membrane"/>
    <property type="evidence" value="ECO:0007669"/>
    <property type="project" value="UniProtKB-SubCell"/>
</dbReference>
<evidence type="ECO:0000313" key="8">
    <source>
        <dbReference type="EMBL" id="MBA1305736.1"/>
    </source>
</evidence>
<dbReference type="CDD" id="cd16429">
    <property type="entry name" value="VirB10"/>
    <property type="match status" value="1"/>
</dbReference>
<proteinExistence type="inferred from homology"/>
<dbReference type="Pfam" id="PF03743">
    <property type="entry name" value="TrbI"/>
    <property type="match status" value="1"/>
</dbReference>
<evidence type="ECO:0000313" key="9">
    <source>
        <dbReference type="Proteomes" id="UP001138621"/>
    </source>
</evidence>
<evidence type="ECO:0000256" key="7">
    <source>
        <dbReference type="SAM" id="Phobius"/>
    </source>
</evidence>
<dbReference type="AlphaFoldDB" id="A0AA40RTI8"/>
<reference evidence="8" key="1">
    <citation type="submission" date="2020-02" db="EMBL/GenBank/DDBJ databases">
        <title>Synteny-based analysis reveals conserved mechanism for high triclosan tolerance in Pseudomonas, as well as instances of horizontal transfer.</title>
        <authorList>
            <person name="Mcfarland A.G."/>
            <person name="Bertucci H.K."/>
            <person name="Litmann E."/>
            <person name="Shen J."/>
            <person name="Huttenhower C."/>
            <person name="Hartmann E.M."/>
        </authorList>
    </citation>
    <scope>NUCLEOTIDE SEQUENCE</scope>
    <source>
        <strain evidence="8">109A1</strain>
    </source>
</reference>
<name>A0AA40RTI8_STUST</name>
<organism evidence="8 9">
    <name type="scientific">Stutzerimonas stutzeri</name>
    <name type="common">Pseudomonas stutzeri</name>
    <dbReference type="NCBI Taxonomy" id="316"/>
    <lineage>
        <taxon>Bacteria</taxon>
        <taxon>Pseudomonadati</taxon>
        <taxon>Pseudomonadota</taxon>
        <taxon>Gammaproteobacteria</taxon>
        <taxon>Pseudomonadales</taxon>
        <taxon>Pseudomonadaceae</taxon>
        <taxon>Stutzerimonas</taxon>
    </lineage>
</organism>
<comment type="similarity">
    <text evidence="2">Belongs to the TrbI/VirB10 family.</text>
</comment>
<dbReference type="Gene3D" id="2.40.128.260">
    <property type="entry name" value="Type IV secretion system, VirB10/TraB/TrbI"/>
    <property type="match status" value="1"/>
</dbReference>
<evidence type="ECO:0000256" key="4">
    <source>
        <dbReference type="ARBA" id="ARBA00022989"/>
    </source>
</evidence>
<keyword evidence="3 7" id="KW-0812">Transmembrane</keyword>
<dbReference type="EMBL" id="JAAMRD010000012">
    <property type="protein sequence ID" value="MBA1305736.1"/>
    <property type="molecule type" value="Genomic_DNA"/>
</dbReference>
<dbReference type="InterPro" id="IPR005498">
    <property type="entry name" value="T4SS_VirB10/TraB/TrbI"/>
</dbReference>
<evidence type="ECO:0000256" key="2">
    <source>
        <dbReference type="ARBA" id="ARBA00010265"/>
    </source>
</evidence>
<comment type="caution">
    <text evidence="8">The sequence shown here is derived from an EMBL/GenBank/DDBJ whole genome shotgun (WGS) entry which is preliminary data.</text>
</comment>
<keyword evidence="5 7" id="KW-0472">Membrane</keyword>
<keyword evidence="4 7" id="KW-1133">Transmembrane helix</keyword>
<feature type="transmembrane region" description="Helical" evidence="7">
    <location>
        <begin position="37"/>
        <end position="61"/>
    </location>
</feature>
<dbReference type="Proteomes" id="UP001138621">
    <property type="component" value="Unassembled WGS sequence"/>
</dbReference>
<evidence type="ECO:0000256" key="3">
    <source>
        <dbReference type="ARBA" id="ARBA00022692"/>
    </source>
</evidence>
<evidence type="ECO:0000256" key="5">
    <source>
        <dbReference type="ARBA" id="ARBA00023136"/>
    </source>
</evidence>
<sequence>MTSATDVSGDEGPVRPQTKVAAETLALRARPGRVMRLNARTILVIAGSLATATLIALLLGLNPSDQTRENPAGELFSVDHNVRPERLESLAKDYSQLASPLPAPDSRTERADTVATEPLAHAPSDPSELEPKPAELADAEEDEQARLSPLFFQASHTRPAGEPVIDPDHPDRSVQSRGGNQALLSKTSNAQMSTSVLVQKPASPYQVMAGTVIAAALVTGIKSDLPGDVIATVTEPVYDTATGAHVLIPQGARLLGRYDSQISHGQSRVDVVWHRLIFPDTSSLKLDNPVASDPQGYAGLEDGVDWHWDRVVAGAALTSLLGIGAELAAPSSRREGDRIVIAGRDSLQDSVNQVGQEITRRNVDIRPTLTQRPGLPLRIIVNRDIALRPYRPLSAPIHGRP</sequence>
<dbReference type="InterPro" id="IPR042217">
    <property type="entry name" value="T4SS_VirB10/TrbI"/>
</dbReference>
<comment type="subcellular location">
    <subcellularLocation>
        <location evidence="1">Membrane</location>
        <topology evidence="1">Single-pass membrane protein</topology>
    </subcellularLocation>
</comment>
<dbReference type="RefSeq" id="WP_181121489.1">
    <property type="nucleotide sequence ID" value="NZ_JAAMRD010000012.1"/>
</dbReference>
<protein>
    <submittedName>
        <fullName evidence="8">TrbI/VirB10 family protein</fullName>
    </submittedName>
</protein>
<evidence type="ECO:0000256" key="1">
    <source>
        <dbReference type="ARBA" id="ARBA00004167"/>
    </source>
</evidence>
<gene>
    <name evidence="8" type="ORF">G7024_15175</name>
</gene>
<feature type="region of interest" description="Disordered" evidence="6">
    <location>
        <begin position="97"/>
        <end position="143"/>
    </location>
</feature>